<dbReference type="AlphaFoldDB" id="A0ABD5R7M8"/>
<evidence type="ECO:0000313" key="2">
    <source>
        <dbReference type="Proteomes" id="UP001596201"/>
    </source>
</evidence>
<dbReference type="EMBL" id="JBHSKX010000001">
    <property type="protein sequence ID" value="MFC5366000.1"/>
    <property type="molecule type" value="Genomic_DNA"/>
</dbReference>
<organism evidence="1 2">
    <name type="scientific">Salinirubrum litoreum</name>
    <dbReference type="NCBI Taxonomy" id="1126234"/>
    <lineage>
        <taxon>Archaea</taxon>
        <taxon>Methanobacteriati</taxon>
        <taxon>Methanobacteriota</taxon>
        <taxon>Stenosarchaea group</taxon>
        <taxon>Halobacteria</taxon>
        <taxon>Halobacteriales</taxon>
        <taxon>Haloferacaceae</taxon>
        <taxon>Salinirubrum</taxon>
    </lineage>
</organism>
<proteinExistence type="predicted"/>
<evidence type="ECO:0000313" key="1">
    <source>
        <dbReference type="EMBL" id="MFC5366000.1"/>
    </source>
</evidence>
<dbReference type="RefSeq" id="WP_227228636.1">
    <property type="nucleotide sequence ID" value="NZ_JAJCVJ010000001.1"/>
</dbReference>
<comment type="caution">
    <text evidence="1">The sequence shown here is derived from an EMBL/GenBank/DDBJ whole genome shotgun (WGS) entry which is preliminary data.</text>
</comment>
<accession>A0ABD5R7M8</accession>
<dbReference type="Proteomes" id="UP001596201">
    <property type="component" value="Unassembled WGS sequence"/>
</dbReference>
<reference evidence="1 2" key="1">
    <citation type="journal article" date="2019" name="Int. J. Syst. Evol. Microbiol.">
        <title>The Global Catalogue of Microorganisms (GCM) 10K type strain sequencing project: providing services to taxonomists for standard genome sequencing and annotation.</title>
        <authorList>
            <consortium name="The Broad Institute Genomics Platform"/>
            <consortium name="The Broad Institute Genome Sequencing Center for Infectious Disease"/>
            <person name="Wu L."/>
            <person name="Ma J."/>
        </authorList>
    </citation>
    <scope>NUCLEOTIDE SEQUENCE [LARGE SCALE GENOMIC DNA]</scope>
    <source>
        <strain evidence="1 2">CGMCC 1.12237</strain>
    </source>
</reference>
<gene>
    <name evidence="1" type="ORF">ACFPJ5_03555</name>
</gene>
<sequence length="183" mass="20499">MRVRDWQDILRDVTEANADPDDWRAVAGNRRRGLGEDMFVGHPSVGLYQLKTYARNPYDVKGVGAEVARKVDDDLADILPRGEDAGRFAVQRPPEDEDHAEEMATRLEETLKVHSEAPTTGEDLFDDVMDALDSPAFGPMDYEFDERPAALDELSNTFEDAEQVLDAELDELVEGDEVGRGFQ</sequence>
<name>A0ABD5R7M8_9EURY</name>
<keyword evidence="2" id="KW-1185">Reference proteome</keyword>
<protein>
    <submittedName>
        <fullName evidence="1">Uncharacterized protein</fullName>
    </submittedName>
</protein>